<dbReference type="Gene3D" id="2.40.10.350">
    <property type="entry name" value="Rod shape-determining protein MreC, domain 2"/>
    <property type="match status" value="1"/>
</dbReference>
<feature type="domain" description="Rod shape-determining protein MreC beta-barrel core" evidence="6">
    <location>
        <begin position="134"/>
        <end position="271"/>
    </location>
</feature>
<dbReference type="PANTHER" id="PTHR34138">
    <property type="entry name" value="CELL SHAPE-DETERMINING PROTEIN MREC"/>
    <property type="match status" value="1"/>
</dbReference>
<sequence>MVGLLKRHREIILVVLLLVLPLGVYFAHAKHPSERTRLDRVILAVTGPIEKAIGWTVTGALQAWNGYVGLRGAHARAVALQHEVTALKLDQLELVRTRDENERLRRLLGFARAEPERRVVGGRVIGVRLDPKGLQLLTLDRGARDGVARMMPVVVAHGVVGRVHAVTDTTADVLLLSDRNSSIAVRVDRSRARANVRGTGAPDACRLEYALRSDDIQDGDALVTSGTDGVFPRGLPVGRITSLKRSGQGLYQRADVAPAVDITKVEEALVITSFDAHLDEAPLAAAAPAPAPASAPTPAPRRPAAAKPAPPPAAPAPAAPEEDDAPAEAPPAPGATAAVEVSP</sequence>
<dbReference type="AlphaFoldDB" id="A0A7I9VNJ7"/>
<evidence type="ECO:0000256" key="2">
    <source>
        <dbReference type="ARBA" id="ARBA00013855"/>
    </source>
</evidence>
<dbReference type="InterPro" id="IPR007221">
    <property type="entry name" value="MreC"/>
</dbReference>
<feature type="compositionally biased region" description="Low complexity" evidence="5">
    <location>
        <begin position="334"/>
        <end position="343"/>
    </location>
</feature>
<dbReference type="PANTHER" id="PTHR34138:SF1">
    <property type="entry name" value="CELL SHAPE-DETERMINING PROTEIN MREC"/>
    <property type="match status" value="1"/>
</dbReference>
<dbReference type="Pfam" id="PF04085">
    <property type="entry name" value="MreC"/>
    <property type="match status" value="1"/>
</dbReference>
<comment type="caution">
    <text evidence="7">The sequence shown here is derived from an EMBL/GenBank/DDBJ whole genome shotgun (WGS) entry which is preliminary data.</text>
</comment>
<feature type="compositionally biased region" description="Pro residues" evidence="5">
    <location>
        <begin position="308"/>
        <end position="318"/>
    </location>
</feature>
<keyword evidence="3" id="KW-0133">Cell shape</keyword>
<reference evidence="8" key="1">
    <citation type="journal article" date="2020" name="Appl. Environ. Microbiol.">
        <title>Diazotrophic Anaeromyxobacter Isolates from Soils.</title>
        <authorList>
            <person name="Masuda Y."/>
            <person name="Yamanaka H."/>
            <person name="Xu Z.X."/>
            <person name="Shiratori Y."/>
            <person name="Aono T."/>
            <person name="Amachi S."/>
            <person name="Senoo K."/>
            <person name="Itoh H."/>
        </authorList>
    </citation>
    <scope>NUCLEOTIDE SEQUENCE [LARGE SCALE GENOMIC DNA]</scope>
    <source>
        <strain evidence="8">R267</strain>
    </source>
</reference>
<comment type="similarity">
    <text evidence="1">Belongs to the MreC family.</text>
</comment>
<feature type="compositionally biased region" description="Pro residues" evidence="5">
    <location>
        <begin position="289"/>
        <end position="301"/>
    </location>
</feature>
<evidence type="ECO:0000256" key="4">
    <source>
        <dbReference type="ARBA" id="ARBA00032089"/>
    </source>
</evidence>
<dbReference type="InterPro" id="IPR055342">
    <property type="entry name" value="MreC_beta-barrel_core"/>
</dbReference>
<evidence type="ECO:0000256" key="5">
    <source>
        <dbReference type="SAM" id="MobiDB-lite"/>
    </source>
</evidence>
<keyword evidence="8" id="KW-1185">Reference proteome</keyword>
<evidence type="ECO:0000259" key="6">
    <source>
        <dbReference type="Pfam" id="PF04085"/>
    </source>
</evidence>
<protein>
    <recommendedName>
        <fullName evidence="2">Cell shape-determining protein MreC</fullName>
    </recommendedName>
    <alternativeName>
        <fullName evidence="4">Cell shape protein MreC</fullName>
    </alternativeName>
</protein>
<accession>A0A7I9VNJ7</accession>
<dbReference type="GO" id="GO:0008360">
    <property type="term" value="P:regulation of cell shape"/>
    <property type="evidence" value="ECO:0007669"/>
    <property type="project" value="UniProtKB-KW"/>
</dbReference>
<dbReference type="InterPro" id="IPR042175">
    <property type="entry name" value="Cell/Rod_MreC_2"/>
</dbReference>
<evidence type="ECO:0000313" key="7">
    <source>
        <dbReference type="EMBL" id="GEJ57971.1"/>
    </source>
</evidence>
<evidence type="ECO:0000256" key="3">
    <source>
        <dbReference type="ARBA" id="ARBA00022960"/>
    </source>
</evidence>
<evidence type="ECO:0000313" key="8">
    <source>
        <dbReference type="Proteomes" id="UP000503640"/>
    </source>
</evidence>
<dbReference type="InterPro" id="IPR042177">
    <property type="entry name" value="Cell/Rod_1"/>
</dbReference>
<proteinExistence type="inferred from homology"/>
<evidence type="ECO:0000256" key="1">
    <source>
        <dbReference type="ARBA" id="ARBA00009369"/>
    </source>
</evidence>
<dbReference type="RefSeq" id="WP_176066069.1">
    <property type="nucleotide sequence ID" value="NZ_BJTG01000006.1"/>
</dbReference>
<gene>
    <name evidence="7" type="ORF">AMYX_27120</name>
</gene>
<feature type="region of interest" description="Disordered" evidence="5">
    <location>
        <begin position="285"/>
        <end position="343"/>
    </location>
</feature>
<dbReference type="Gene3D" id="2.40.10.340">
    <property type="entry name" value="Rod shape-determining protein MreC, domain 1"/>
    <property type="match status" value="1"/>
</dbReference>
<name>A0A7I9VNJ7_9BACT</name>
<dbReference type="EMBL" id="BJTG01000006">
    <property type="protein sequence ID" value="GEJ57971.1"/>
    <property type="molecule type" value="Genomic_DNA"/>
</dbReference>
<organism evidence="7 8">
    <name type="scientific">Anaeromyxobacter diazotrophicus</name>
    <dbReference type="NCBI Taxonomy" id="2590199"/>
    <lineage>
        <taxon>Bacteria</taxon>
        <taxon>Pseudomonadati</taxon>
        <taxon>Myxococcota</taxon>
        <taxon>Myxococcia</taxon>
        <taxon>Myxococcales</taxon>
        <taxon>Cystobacterineae</taxon>
        <taxon>Anaeromyxobacteraceae</taxon>
        <taxon>Anaeromyxobacter</taxon>
    </lineage>
</organism>
<dbReference type="Proteomes" id="UP000503640">
    <property type="component" value="Unassembled WGS sequence"/>
</dbReference>
<dbReference type="GO" id="GO:0005886">
    <property type="term" value="C:plasma membrane"/>
    <property type="evidence" value="ECO:0007669"/>
    <property type="project" value="TreeGrafter"/>
</dbReference>
<dbReference type="NCBIfam" id="TIGR00219">
    <property type="entry name" value="mreC"/>
    <property type="match status" value="1"/>
</dbReference>